<dbReference type="RefSeq" id="WP_079890986.1">
    <property type="nucleotide sequence ID" value="NC_006396.1"/>
</dbReference>
<keyword evidence="2" id="KW-0328">Glycosyltransferase</keyword>
<feature type="repeat" description="TPR" evidence="4">
    <location>
        <begin position="264"/>
        <end position="297"/>
    </location>
</feature>
<dbReference type="GeneID" id="40152542"/>
<dbReference type="GO" id="GO:0016757">
    <property type="term" value="F:glycosyltransferase activity"/>
    <property type="evidence" value="ECO:0007669"/>
    <property type="project" value="UniProtKB-KW"/>
</dbReference>
<dbReference type="Gene3D" id="3.90.550.10">
    <property type="entry name" value="Spore Coat Polysaccharide Biosynthesis Protein SpsA, Chain A"/>
    <property type="match status" value="1"/>
</dbReference>
<name>A0A4P8JX92_HALMA</name>
<dbReference type="EMBL" id="CP039138">
    <property type="protein sequence ID" value="QCP91217.1"/>
    <property type="molecule type" value="Genomic_DNA"/>
</dbReference>
<evidence type="ECO:0000313" key="7">
    <source>
        <dbReference type="Proteomes" id="UP000298722"/>
    </source>
</evidence>
<dbReference type="Proteomes" id="UP000298722">
    <property type="component" value="Chromosome"/>
</dbReference>
<protein>
    <submittedName>
        <fullName evidence="6">Glycosyltransferase</fullName>
    </submittedName>
</protein>
<dbReference type="InterPro" id="IPR001173">
    <property type="entry name" value="Glyco_trans_2-like"/>
</dbReference>
<dbReference type="InterPro" id="IPR029044">
    <property type="entry name" value="Nucleotide-diphossugar_trans"/>
</dbReference>
<evidence type="ECO:0000256" key="2">
    <source>
        <dbReference type="ARBA" id="ARBA00022676"/>
    </source>
</evidence>
<organism evidence="6 7">
    <name type="scientific">Haloarcula marismortui (strain ATCC 43049 / DSM 3752 / JCM 8966 / VKM B-1809)</name>
    <name type="common">Halobacterium marismortui</name>
    <dbReference type="NCBI Taxonomy" id="272569"/>
    <lineage>
        <taxon>Archaea</taxon>
        <taxon>Methanobacteriati</taxon>
        <taxon>Methanobacteriota</taxon>
        <taxon>Stenosarchaea group</taxon>
        <taxon>Halobacteria</taxon>
        <taxon>Halobacteriales</taxon>
        <taxon>Haloarculaceae</taxon>
        <taxon>Haloarcula</taxon>
    </lineage>
</organism>
<accession>A0A4P8JX92</accession>
<dbReference type="InterPro" id="IPR050834">
    <property type="entry name" value="Glycosyltransf_2"/>
</dbReference>
<dbReference type="PANTHER" id="PTHR43685">
    <property type="entry name" value="GLYCOSYLTRANSFERASE"/>
    <property type="match status" value="1"/>
</dbReference>
<keyword evidence="4" id="KW-0802">TPR repeat</keyword>
<dbReference type="PANTHER" id="PTHR43685:SF5">
    <property type="entry name" value="GLYCOSYLTRANSFERASE EPSE-RELATED"/>
    <property type="match status" value="1"/>
</dbReference>
<dbReference type="PROSITE" id="PS50005">
    <property type="entry name" value="TPR"/>
    <property type="match status" value="1"/>
</dbReference>
<proteinExistence type="inferred from homology"/>
<sequence length="337" mass="38986">MCKDDLVSVVMPTYNESDYIREAISSILNQSYANLELIIVDGGSTDGTIDKINKLDSNKINLIVEQKRQGISSALNKGIREANGEYVARMDADDISLPERISCQISIINQKPEIKLVSSWYRFIGRDSEHICENKFDPNRSYSPHDIIKKGQDFAHGSVMMSKEAIESVGRYREQFDTAEDLDLWLRLSERYGEDSFHIIPKVLYEHRLSGDKMARRTRQRVVSQYAKDAHYKRKRGEPEPIDEVAKKSNSISNKKLTKNERDSMYYYLVGDAYFRANKSNAARHNFIKSIKKRPFNIYPLYKIFLTFIDRESQDKVQNIAYKIANIKTKIRTALSI</sequence>
<evidence type="ECO:0000256" key="3">
    <source>
        <dbReference type="ARBA" id="ARBA00022679"/>
    </source>
</evidence>
<keyword evidence="3 6" id="KW-0808">Transferase</keyword>
<evidence type="ECO:0000259" key="5">
    <source>
        <dbReference type="Pfam" id="PF00535"/>
    </source>
</evidence>
<dbReference type="SUPFAM" id="SSF53448">
    <property type="entry name" value="Nucleotide-diphospho-sugar transferases"/>
    <property type="match status" value="1"/>
</dbReference>
<feature type="domain" description="Glycosyltransferase 2-like" evidence="5">
    <location>
        <begin position="8"/>
        <end position="168"/>
    </location>
</feature>
<evidence type="ECO:0000256" key="4">
    <source>
        <dbReference type="PROSITE-ProRule" id="PRU00339"/>
    </source>
</evidence>
<dbReference type="Pfam" id="PF00535">
    <property type="entry name" value="Glycos_transf_2"/>
    <property type="match status" value="1"/>
</dbReference>
<dbReference type="AlphaFoldDB" id="A0A4P8JX92"/>
<dbReference type="InterPro" id="IPR019734">
    <property type="entry name" value="TPR_rpt"/>
</dbReference>
<comment type="similarity">
    <text evidence="1">Belongs to the glycosyltransferase 2 family.</text>
</comment>
<reference evidence="6 7" key="1">
    <citation type="submission" date="2019-04" db="EMBL/GenBank/DDBJ databases">
        <title>Methylomes of two halophilic Archaea, Haloarcula marismortui and Haloferax mediterranei.</title>
        <authorList>
            <person name="DasSarma S."/>
            <person name="DasSarma P."/>
            <person name="DasSarma S."/>
            <person name="Fomenkov A."/>
            <person name="Vincze T."/>
            <person name="Anton B.P."/>
            <person name="Roberts R.J."/>
        </authorList>
    </citation>
    <scope>NUCLEOTIDE SEQUENCE [LARGE SCALE GENOMIC DNA]</scope>
    <source>
        <strain evidence="6 7">ATCC 43049</strain>
    </source>
</reference>
<evidence type="ECO:0000256" key="1">
    <source>
        <dbReference type="ARBA" id="ARBA00006739"/>
    </source>
</evidence>
<evidence type="ECO:0000313" key="6">
    <source>
        <dbReference type="EMBL" id="QCP91217.1"/>
    </source>
</evidence>
<gene>
    <name evidence="6" type="ORF">E6P14_10265</name>
</gene>